<evidence type="ECO:0000256" key="5">
    <source>
        <dbReference type="ARBA" id="ARBA00046337"/>
    </source>
</evidence>
<protein>
    <recommendedName>
        <fullName evidence="6">HTH-type transcriptional regulator SarZ</fullName>
    </recommendedName>
    <alternativeName>
        <fullName evidence="7">Staphylococcal accessory regulator Z</fullName>
    </alternativeName>
</protein>
<dbReference type="InterPro" id="IPR000835">
    <property type="entry name" value="HTH_MarR-typ"/>
</dbReference>
<evidence type="ECO:0000256" key="4">
    <source>
        <dbReference type="ARBA" id="ARBA00023163"/>
    </source>
</evidence>
<evidence type="ECO:0000313" key="9">
    <source>
        <dbReference type="EMBL" id="MBM7584507.1"/>
    </source>
</evidence>
<dbReference type="Gene3D" id="1.10.10.10">
    <property type="entry name" value="Winged helix-like DNA-binding domain superfamily/Winged helix DNA-binding domain"/>
    <property type="match status" value="1"/>
</dbReference>
<sequence>MNDILKLENQICFKIYTAEREITRLYRGLLAELGVTYPQYLVLLVLWEEDSITVKELGKKLLLDSGTLTPMLKRMEANDMINRRRSLEDERSVIISLTEEGERLKEKANCVPSQLLENLSMDQDELKMLDKALEMILERIQCK</sequence>
<comment type="caution">
    <text evidence="9">The sequence shown here is derived from an EMBL/GenBank/DDBJ whole genome shotgun (WGS) entry which is preliminary data.</text>
</comment>
<dbReference type="Pfam" id="PF22381">
    <property type="entry name" value="Staph_reg_Sar_Rot"/>
    <property type="match status" value="1"/>
</dbReference>
<dbReference type="GO" id="GO:0003677">
    <property type="term" value="F:DNA binding"/>
    <property type="evidence" value="ECO:0007669"/>
    <property type="project" value="UniProtKB-KW"/>
</dbReference>
<dbReference type="SMART" id="SM00347">
    <property type="entry name" value="HTH_MARR"/>
    <property type="match status" value="1"/>
</dbReference>
<reference evidence="9 10" key="1">
    <citation type="submission" date="2021-01" db="EMBL/GenBank/DDBJ databases">
        <title>Genomic Encyclopedia of Type Strains, Phase IV (KMG-IV): sequencing the most valuable type-strain genomes for metagenomic binning, comparative biology and taxonomic classification.</title>
        <authorList>
            <person name="Goeker M."/>
        </authorList>
    </citation>
    <scope>NUCLEOTIDE SEQUENCE [LARGE SCALE GENOMIC DNA]</scope>
    <source>
        <strain evidence="9 10">DSM 24834</strain>
    </source>
</reference>
<gene>
    <name evidence="9" type="ORF">JOC86_001044</name>
</gene>
<dbReference type="EMBL" id="JAFBDZ010000001">
    <property type="protein sequence ID" value="MBM7584507.1"/>
    <property type="molecule type" value="Genomic_DNA"/>
</dbReference>
<accession>A0ABS2N9G6</accession>
<name>A0ABS2N9G6_9BACI</name>
<feature type="domain" description="HTH marR-type" evidence="8">
    <location>
        <begin position="8"/>
        <end position="138"/>
    </location>
</feature>
<evidence type="ECO:0000259" key="8">
    <source>
        <dbReference type="PROSITE" id="PS50995"/>
    </source>
</evidence>
<evidence type="ECO:0000313" key="10">
    <source>
        <dbReference type="Proteomes" id="UP001646157"/>
    </source>
</evidence>
<evidence type="ECO:0000256" key="6">
    <source>
        <dbReference type="ARBA" id="ARBA00047188"/>
    </source>
</evidence>
<comment type="subcellular location">
    <subcellularLocation>
        <location evidence="1">Cytoplasm</location>
    </subcellularLocation>
</comment>
<evidence type="ECO:0000256" key="3">
    <source>
        <dbReference type="ARBA" id="ARBA00023125"/>
    </source>
</evidence>
<dbReference type="Proteomes" id="UP001646157">
    <property type="component" value="Unassembled WGS sequence"/>
</dbReference>
<dbReference type="PROSITE" id="PS50995">
    <property type="entry name" value="HTH_MARR_2"/>
    <property type="match status" value="1"/>
</dbReference>
<evidence type="ECO:0000256" key="2">
    <source>
        <dbReference type="ARBA" id="ARBA00023015"/>
    </source>
</evidence>
<evidence type="ECO:0000256" key="7">
    <source>
        <dbReference type="ARBA" id="ARBA00047207"/>
    </source>
</evidence>
<proteinExistence type="inferred from homology"/>
<dbReference type="SUPFAM" id="SSF46785">
    <property type="entry name" value="Winged helix' DNA-binding domain"/>
    <property type="match status" value="1"/>
</dbReference>
<keyword evidence="10" id="KW-1185">Reference proteome</keyword>
<keyword evidence="3 9" id="KW-0238">DNA-binding</keyword>
<dbReference type="PRINTS" id="PR00598">
    <property type="entry name" value="HTHMARR"/>
</dbReference>
<dbReference type="InterPro" id="IPR055166">
    <property type="entry name" value="Transc_reg_Sar_Rot_HTH"/>
</dbReference>
<evidence type="ECO:0000256" key="1">
    <source>
        <dbReference type="ARBA" id="ARBA00004496"/>
    </source>
</evidence>
<keyword evidence="2" id="KW-0805">Transcription regulation</keyword>
<dbReference type="InterPro" id="IPR036388">
    <property type="entry name" value="WH-like_DNA-bd_sf"/>
</dbReference>
<organism evidence="9 10">
    <name type="scientific">Rossellomorea pakistanensis</name>
    <dbReference type="NCBI Taxonomy" id="992288"/>
    <lineage>
        <taxon>Bacteria</taxon>
        <taxon>Bacillati</taxon>
        <taxon>Bacillota</taxon>
        <taxon>Bacilli</taxon>
        <taxon>Bacillales</taxon>
        <taxon>Bacillaceae</taxon>
        <taxon>Rossellomorea</taxon>
    </lineage>
</organism>
<dbReference type="PANTHER" id="PTHR42756">
    <property type="entry name" value="TRANSCRIPTIONAL REGULATOR, MARR"/>
    <property type="match status" value="1"/>
</dbReference>
<dbReference type="RefSeq" id="WP_239587382.1">
    <property type="nucleotide sequence ID" value="NZ_JAFBDZ010000001.1"/>
</dbReference>
<comment type="similarity">
    <text evidence="5">Belongs to the SarZ family.</text>
</comment>
<keyword evidence="4" id="KW-0804">Transcription</keyword>
<dbReference type="InterPro" id="IPR036390">
    <property type="entry name" value="WH_DNA-bd_sf"/>
</dbReference>
<dbReference type="PANTHER" id="PTHR42756:SF1">
    <property type="entry name" value="TRANSCRIPTIONAL REPRESSOR OF EMRAB OPERON"/>
    <property type="match status" value="1"/>
</dbReference>